<sequence length="502" mass="54583">MAEEIHTPVKTKDVNWWLIYSCTVISMGAIFWGYDIGILSTIFVAPGFKKALHNPSSAETGLITAIFSAGQFVGYGFLAGPTNNRFGRRWAGFLGTIVLLVGAALQAGAVHLSMMVIGRIIAGVGTGVVSTSVPLYLSEIAPARLRGAYVAANQVGIVFGISMAFWVGYGLSFWNTGRGVDAQWRISIAVQALPAFIYMCGVLTLPESPRWLVGADRMEDAVQALAKLRGTNNIESLQAELDEIHSNILWHKQHSVNSAKVFFTDPALWSRLWRAWALCFLQQMSGAAGIRYYLPTNFIAAGTSKELSLLASGIDGTVQVACTVAGVFLIDRMGRRHALGIGAIIMAFCLMINGALQLAYPNQANSSANYCNIFFIFFFTVGYSIGFGPCAWIYASEIFPANVRSKGLGISVTGTSLGSIIVGQVWPVAVANIGPKTYFIFMSFNVFSTFLVYLCYPETKRKTLEELDSHFGKLNIHSEEEATPKQMLGEEHVEVKDVVKAA</sequence>
<organism evidence="10 11">
    <name type="scientific">Thyridium curvatum</name>
    <dbReference type="NCBI Taxonomy" id="1093900"/>
    <lineage>
        <taxon>Eukaryota</taxon>
        <taxon>Fungi</taxon>
        <taxon>Dikarya</taxon>
        <taxon>Ascomycota</taxon>
        <taxon>Pezizomycotina</taxon>
        <taxon>Sordariomycetes</taxon>
        <taxon>Sordariomycetidae</taxon>
        <taxon>Thyridiales</taxon>
        <taxon>Thyridiaceae</taxon>
        <taxon>Thyridium</taxon>
    </lineage>
</organism>
<dbReference type="Proteomes" id="UP000319257">
    <property type="component" value="Unassembled WGS sequence"/>
</dbReference>
<dbReference type="EMBL" id="SKBQ01000080">
    <property type="protein sequence ID" value="TPX08109.1"/>
    <property type="molecule type" value="Genomic_DNA"/>
</dbReference>
<evidence type="ECO:0000256" key="2">
    <source>
        <dbReference type="ARBA" id="ARBA00010992"/>
    </source>
</evidence>
<dbReference type="Gene3D" id="1.20.1250.20">
    <property type="entry name" value="MFS general substrate transporter like domains"/>
    <property type="match status" value="1"/>
</dbReference>
<feature type="transmembrane region" description="Helical" evidence="8">
    <location>
        <begin position="338"/>
        <end position="360"/>
    </location>
</feature>
<feature type="transmembrane region" description="Helical" evidence="8">
    <location>
        <begin position="407"/>
        <end position="426"/>
    </location>
</feature>
<evidence type="ECO:0000259" key="9">
    <source>
        <dbReference type="PROSITE" id="PS50850"/>
    </source>
</evidence>
<dbReference type="PRINTS" id="PR00171">
    <property type="entry name" value="SUGRTRNSPORT"/>
</dbReference>
<dbReference type="NCBIfam" id="TIGR00879">
    <property type="entry name" value="SP"/>
    <property type="match status" value="1"/>
</dbReference>
<dbReference type="InterPro" id="IPR005829">
    <property type="entry name" value="Sugar_transporter_CS"/>
</dbReference>
<evidence type="ECO:0000256" key="3">
    <source>
        <dbReference type="ARBA" id="ARBA00022448"/>
    </source>
</evidence>
<comment type="similarity">
    <text evidence="2 7">Belongs to the major facilitator superfamily. Sugar transporter (TC 2.A.1.1) family.</text>
</comment>
<evidence type="ECO:0000256" key="7">
    <source>
        <dbReference type="RuleBase" id="RU003346"/>
    </source>
</evidence>
<keyword evidence="4 8" id="KW-0812">Transmembrane</keyword>
<feature type="domain" description="Major facilitator superfamily (MFS) profile" evidence="9">
    <location>
        <begin position="21"/>
        <end position="460"/>
    </location>
</feature>
<evidence type="ECO:0000256" key="6">
    <source>
        <dbReference type="ARBA" id="ARBA00023136"/>
    </source>
</evidence>
<name>A0A507AT59_9PEZI</name>
<dbReference type="GO" id="GO:0016020">
    <property type="term" value="C:membrane"/>
    <property type="evidence" value="ECO:0007669"/>
    <property type="project" value="UniProtKB-SubCell"/>
</dbReference>
<dbReference type="GeneID" id="41977623"/>
<dbReference type="AlphaFoldDB" id="A0A507AT59"/>
<evidence type="ECO:0000256" key="5">
    <source>
        <dbReference type="ARBA" id="ARBA00022989"/>
    </source>
</evidence>
<evidence type="ECO:0000256" key="1">
    <source>
        <dbReference type="ARBA" id="ARBA00004141"/>
    </source>
</evidence>
<proteinExistence type="inferred from homology"/>
<protein>
    <recommendedName>
        <fullName evidence="9">Major facilitator superfamily (MFS) profile domain-containing protein</fullName>
    </recommendedName>
</protein>
<feature type="transmembrane region" description="Helical" evidence="8">
    <location>
        <begin position="60"/>
        <end position="78"/>
    </location>
</feature>
<feature type="transmembrane region" description="Helical" evidence="8">
    <location>
        <begin position="17"/>
        <end position="48"/>
    </location>
</feature>
<evidence type="ECO:0000313" key="11">
    <source>
        <dbReference type="Proteomes" id="UP000319257"/>
    </source>
</evidence>
<feature type="transmembrane region" description="Helical" evidence="8">
    <location>
        <begin position="186"/>
        <end position="205"/>
    </location>
</feature>
<gene>
    <name evidence="10" type="ORF">E0L32_010176</name>
</gene>
<dbReference type="OrthoDB" id="6612291at2759"/>
<dbReference type="RefSeq" id="XP_030989820.1">
    <property type="nucleotide sequence ID" value="XM_031132766.1"/>
</dbReference>
<dbReference type="SUPFAM" id="SSF103473">
    <property type="entry name" value="MFS general substrate transporter"/>
    <property type="match status" value="1"/>
</dbReference>
<dbReference type="InterPro" id="IPR050360">
    <property type="entry name" value="MFS_Sugar_Transporters"/>
</dbReference>
<dbReference type="InterPro" id="IPR020846">
    <property type="entry name" value="MFS_dom"/>
</dbReference>
<feature type="transmembrane region" description="Helical" evidence="8">
    <location>
        <begin position="372"/>
        <end position="395"/>
    </location>
</feature>
<accession>A0A507AT59</accession>
<feature type="transmembrane region" description="Helical" evidence="8">
    <location>
        <begin position="90"/>
        <end position="110"/>
    </location>
</feature>
<evidence type="ECO:0000256" key="8">
    <source>
        <dbReference type="SAM" id="Phobius"/>
    </source>
</evidence>
<dbReference type="PROSITE" id="PS00217">
    <property type="entry name" value="SUGAR_TRANSPORT_2"/>
    <property type="match status" value="1"/>
</dbReference>
<comment type="subcellular location">
    <subcellularLocation>
        <location evidence="1">Membrane</location>
        <topology evidence="1">Multi-pass membrane protein</topology>
    </subcellularLocation>
</comment>
<dbReference type="InterPro" id="IPR003663">
    <property type="entry name" value="Sugar/inositol_transpt"/>
</dbReference>
<dbReference type="PANTHER" id="PTHR48022:SF14">
    <property type="entry name" value="MAJOR FACILITATOR SUPERFAMILY (MFS) PROFILE DOMAIN-CONTAINING PROTEIN-RELATED"/>
    <property type="match status" value="1"/>
</dbReference>
<reference evidence="10 11" key="1">
    <citation type="submission" date="2019-06" db="EMBL/GenBank/DDBJ databases">
        <title>Draft genome sequence of the filamentous fungus Phialemoniopsis curvata isolated from diesel fuel.</title>
        <authorList>
            <person name="Varaljay V.A."/>
            <person name="Lyon W.J."/>
            <person name="Crouch A.L."/>
            <person name="Drake C.E."/>
            <person name="Hollomon J.M."/>
            <person name="Nadeau L.J."/>
            <person name="Nunn H.S."/>
            <person name="Stevenson B.S."/>
            <person name="Bojanowski C.L."/>
            <person name="Crookes-Goodson W.J."/>
        </authorList>
    </citation>
    <scope>NUCLEOTIDE SEQUENCE [LARGE SCALE GENOMIC DNA]</scope>
    <source>
        <strain evidence="10 11">D216</strain>
    </source>
</reference>
<dbReference type="PANTHER" id="PTHR48022">
    <property type="entry name" value="PLASTIDIC GLUCOSE TRANSPORTER 4"/>
    <property type="match status" value="1"/>
</dbReference>
<dbReference type="Pfam" id="PF00083">
    <property type="entry name" value="Sugar_tr"/>
    <property type="match status" value="1"/>
</dbReference>
<dbReference type="PROSITE" id="PS00216">
    <property type="entry name" value="SUGAR_TRANSPORT_1"/>
    <property type="match status" value="1"/>
</dbReference>
<dbReference type="PROSITE" id="PS50850">
    <property type="entry name" value="MFS"/>
    <property type="match status" value="1"/>
</dbReference>
<dbReference type="InterPro" id="IPR005828">
    <property type="entry name" value="MFS_sugar_transport-like"/>
</dbReference>
<keyword evidence="5 8" id="KW-1133">Transmembrane helix</keyword>
<keyword evidence="6 8" id="KW-0472">Membrane</keyword>
<evidence type="ECO:0000313" key="10">
    <source>
        <dbReference type="EMBL" id="TPX08109.1"/>
    </source>
</evidence>
<keyword evidence="11" id="KW-1185">Reference proteome</keyword>
<dbReference type="InParanoid" id="A0A507AT59"/>
<dbReference type="GO" id="GO:0005351">
    <property type="term" value="F:carbohydrate:proton symporter activity"/>
    <property type="evidence" value="ECO:0007669"/>
    <property type="project" value="TreeGrafter"/>
</dbReference>
<dbReference type="InterPro" id="IPR036259">
    <property type="entry name" value="MFS_trans_sf"/>
</dbReference>
<feature type="transmembrane region" description="Helical" evidence="8">
    <location>
        <begin position="438"/>
        <end position="456"/>
    </location>
</feature>
<comment type="caution">
    <text evidence="10">The sequence shown here is derived from an EMBL/GenBank/DDBJ whole genome shotgun (WGS) entry which is preliminary data.</text>
</comment>
<evidence type="ECO:0000256" key="4">
    <source>
        <dbReference type="ARBA" id="ARBA00022692"/>
    </source>
</evidence>
<keyword evidence="3 7" id="KW-0813">Transport</keyword>
<dbReference type="FunFam" id="1.20.1250.20:FF:000134">
    <property type="entry name" value="MFS sugar transporter protein"/>
    <property type="match status" value="1"/>
</dbReference>
<feature type="transmembrane region" description="Helical" evidence="8">
    <location>
        <begin position="116"/>
        <end position="137"/>
    </location>
</feature>
<feature type="transmembrane region" description="Helical" evidence="8">
    <location>
        <begin position="149"/>
        <end position="174"/>
    </location>
</feature>